<evidence type="ECO:0000313" key="6">
    <source>
        <dbReference type="EMBL" id="KAI6656351.1"/>
    </source>
</evidence>
<gene>
    <name evidence="6" type="ORF">LOD99_1150</name>
</gene>
<dbReference type="GO" id="GO:0000978">
    <property type="term" value="F:RNA polymerase II cis-regulatory region sequence-specific DNA binding"/>
    <property type="evidence" value="ECO:0007669"/>
    <property type="project" value="TreeGrafter"/>
</dbReference>
<keyword evidence="4" id="KW-0175">Coiled coil</keyword>
<feature type="domain" description="Basic leucine zipper" evidence="5">
    <location>
        <begin position="38"/>
        <end position="116"/>
    </location>
</feature>
<evidence type="ECO:0000256" key="2">
    <source>
        <dbReference type="ARBA" id="ARBA00023125"/>
    </source>
</evidence>
<evidence type="ECO:0000313" key="7">
    <source>
        <dbReference type="Proteomes" id="UP001165289"/>
    </source>
</evidence>
<accession>A0AAV7K7Y8</accession>
<keyword evidence="2" id="KW-0238">DNA-binding</keyword>
<sequence length="123" mass="14634">MDQYNQQQNMDWTNFFSEDNIRQSPQPGDICPLEYGITEGELENASLDEIKKLITASCCSWNEEQMLLQWRRTLKSRSYTKKCRDKNRCQVARLEQEKAALQHEAEKLKREIAIYQKLIQEMN</sequence>
<dbReference type="InterPro" id="IPR024874">
    <property type="entry name" value="Transcription_factor_Maf_fam"/>
</dbReference>
<dbReference type="PANTHER" id="PTHR10129:SF48">
    <property type="entry name" value="MAF-S, ISOFORM B"/>
    <property type="match status" value="1"/>
</dbReference>
<reference evidence="6 7" key="1">
    <citation type="journal article" date="2023" name="BMC Biol.">
        <title>The compact genome of the sponge Oopsacas minuta (Hexactinellida) is lacking key metazoan core genes.</title>
        <authorList>
            <person name="Santini S."/>
            <person name="Schenkelaars Q."/>
            <person name="Jourda C."/>
            <person name="Duchesne M."/>
            <person name="Belahbib H."/>
            <person name="Rocher C."/>
            <person name="Selva M."/>
            <person name="Riesgo A."/>
            <person name="Vervoort M."/>
            <person name="Leys S.P."/>
            <person name="Kodjabachian L."/>
            <person name="Le Bivic A."/>
            <person name="Borchiellini C."/>
            <person name="Claverie J.M."/>
            <person name="Renard E."/>
        </authorList>
    </citation>
    <scope>NUCLEOTIDE SEQUENCE [LARGE SCALE GENOMIC DNA]</scope>
    <source>
        <strain evidence="6">SPO-2</strain>
    </source>
</reference>
<dbReference type="Gene3D" id="1.20.5.170">
    <property type="match status" value="1"/>
</dbReference>
<dbReference type="Pfam" id="PF03131">
    <property type="entry name" value="bZIP_Maf"/>
    <property type="match status" value="1"/>
</dbReference>
<dbReference type="InterPro" id="IPR004826">
    <property type="entry name" value="bZIP_Maf"/>
</dbReference>
<protein>
    <recommendedName>
        <fullName evidence="5">Basic leucine zipper domain-containing protein</fullName>
    </recommendedName>
</protein>
<feature type="coiled-coil region" evidence="4">
    <location>
        <begin position="84"/>
        <end position="118"/>
    </location>
</feature>
<dbReference type="GO" id="GO:0000981">
    <property type="term" value="F:DNA-binding transcription factor activity, RNA polymerase II-specific"/>
    <property type="evidence" value="ECO:0007669"/>
    <property type="project" value="TreeGrafter"/>
</dbReference>
<dbReference type="SUPFAM" id="SSF47454">
    <property type="entry name" value="A DNA-binding domain in eukaryotic transcription factors"/>
    <property type="match status" value="1"/>
</dbReference>
<organism evidence="6 7">
    <name type="scientific">Oopsacas minuta</name>
    <dbReference type="NCBI Taxonomy" id="111878"/>
    <lineage>
        <taxon>Eukaryota</taxon>
        <taxon>Metazoa</taxon>
        <taxon>Porifera</taxon>
        <taxon>Hexactinellida</taxon>
        <taxon>Hexasterophora</taxon>
        <taxon>Lyssacinosida</taxon>
        <taxon>Leucopsacidae</taxon>
        <taxon>Oopsacas</taxon>
    </lineage>
</organism>
<dbReference type="PANTHER" id="PTHR10129">
    <property type="entry name" value="TRANSCRIPTION FACTOR MAF"/>
    <property type="match status" value="1"/>
</dbReference>
<keyword evidence="7" id="KW-1185">Reference proteome</keyword>
<keyword evidence="3" id="KW-0804">Transcription</keyword>
<evidence type="ECO:0000256" key="1">
    <source>
        <dbReference type="ARBA" id="ARBA00023015"/>
    </source>
</evidence>
<dbReference type="EMBL" id="JAKMXF010000144">
    <property type="protein sequence ID" value="KAI6656351.1"/>
    <property type="molecule type" value="Genomic_DNA"/>
</dbReference>
<proteinExistence type="predicted"/>
<keyword evidence="1" id="KW-0805">Transcription regulation</keyword>
<comment type="caution">
    <text evidence="6">The sequence shown here is derived from an EMBL/GenBank/DDBJ whole genome shotgun (WGS) entry which is preliminary data.</text>
</comment>
<dbReference type="AlphaFoldDB" id="A0AAV7K7Y8"/>
<name>A0AAV7K7Y8_9METZ</name>
<evidence type="ECO:0000256" key="3">
    <source>
        <dbReference type="ARBA" id="ARBA00023163"/>
    </source>
</evidence>
<dbReference type="InterPro" id="IPR008917">
    <property type="entry name" value="TF_DNA-bd_sf"/>
</dbReference>
<dbReference type="Proteomes" id="UP001165289">
    <property type="component" value="Unassembled WGS sequence"/>
</dbReference>
<dbReference type="GO" id="GO:0005634">
    <property type="term" value="C:nucleus"/>
    <property type="evidence" value="ECO:0007669"/>
    <property type="project" value="TreeGrafter"/>
</dbReference>
<evidence type="ECO:0000259" key="5">
    <source>
        <dbReference type="Pfam" id="PF03131"/>
    </source>
</evidence>
<evidence type="ECO:0000256" key="4">
    <source>
        <dbReference type="SAM" id="Coils"/>
    </source>
</evidence>